<organism evidence="2 3">
    <name type="scientific">Electrophorus voltai</name>
    <dbReference type="NCBI Taxonomy" id="2609070"/>
    <lineage>
        <taxon>Eukaryota</taxon>
        <taxon>Metazoa</taxon>
        <taxon>Chordata</taxon>
        <taxon>Craniata</taxon>
        <taxon>Vertebrata</taxon>
        <taxon>Euteleostomi</taxon>
        <taxon>Actinopterygii</taxon>
        <taxon>Neopterygii</taxon>
        <taxon>Teleostei</taxon>
        <taxon>Ostariophysi</taxon>
        <taxon>Gymnotiformes</taxon>
        <taxon>Gymnotoidei</taxon>
        <taxon>Gymnotidae</taxon>
        <taxon>Electrophorus</taxon>
    </lineage>
</organism>
<evidence type="ECO:0000313" key="2">
    <source>
        <dbReference type="EMBL" id="KAK1799954.1"/>
    </source>
</evidence>
<dbReference type="Proteomes" id="UP001239994">
    <property type="component" value="Unassembled WGS sequence"/>
</dbReference>
<dbReference type="EMBL" id="JAROKS010000011">
    <property type="protein sequence ID" value="KAK1799954.1"/>
    <property type="molecule type" value="Genomic_DNA"/>
</dbReference>
<accession>A0AAD9E0P3</accession>
<feature type="region of interest" description="Disordered" evidence="1">
    <location>
        <begin position="177"/>
        <end position="208"/>
    </location>
</feature>
<name>A0AAD9E0P3_9TELE</name>
<comment type="caution">
    <text evidence="2">The sequence shown here is derived from an EMBL/GenBank/DDBJ whole genome shotgun (WGS) entry which is preliminary data.</text>
</comment>
<feature type="compositionally biased region" description="Polar residues" evidence="1">
    <location>
        <begin position="388"/>
        <end position="407"/>
    </location>
</feature>
<feature type="region of interest" description="Disordered" evidence="1">
    <location>
        <begin position="254"/>
        <end position="280"/>
    </location>
</feature>
<feature type="compositionally biased region" description="Basic and acidic residues" evidence="1">
    <location>
        <begin position="258"/>
        <end position="267"/>
    </location>
</feature>
<reference evidence="2" key="1">
    <citation type="submission" date="2023-03" db="EMBL/GenBank/DDBJ databases">
        <title>Electrophorus voltai genome.</title>
        <authorList>
            <person name="Bian C."/>
        </authorList>
    </citation>
    <scope>NUCLEOTIDE SEQUENCE</scope>
    <source>
        <strain evidence="2">CB-2022</strain>
        <tissue evidence="2">Muscle</tissue>
    </source>
</reference>
<protein>
    <submittedName>
        <fullName evidence="2">Uncharacterized protein</fullName>
    </submittedName>
</protein>
<dbReference type="AlphaFoldDB" id="A0AAD9E0P3"/>
<evidence type="ECO:0000313" key="3">
    <source>
        <dbReference type="Proteomes" id="UP001239994"/>
    </source>
</evidence>
<sequence length="451" mass="49810">MEWAFTCPILYVQLWKRNGFVMELLINLSPCADDHHSLCLVSGHADLSLFKTLARPALISLQTRVWILYPIPSHSRSCTPLKRPLLDGHARALKPKTSETHLRRAMHDRSWRSGTPLLRRCTVVFAKQRSTRRECADIGERRERTVPPGFRFGRSAGASRGAIGIIRLKHPYSLHSYDKGLPGTHSLSRAKRERDETGGGGGDGGVRLSPGILSTSGSLFVLVLAQNIEKAARPGSARLVPHVIDGLFQRRSGRRHRLAPDHTKASEPEAPLDGDERGRHSVSLSSLSTCSSVPRVTFTVRFQPAAGMFCSVQSSSYVRIQSGIRPKTHASVLGVHIKRLWQAHSTPSTLSSPQNRPTFLLIYADLVALGCFQRSNRSLTSCSENSQIEQKISSPQENEGTFPTSFGAQRRQTEPLYPSVLITTVALPKKNPATCFSEYRLVALTSIVMKG</sequence>
<proteinExistence type="predicted"/>
<evidence type="ECO:0000256" key="1">
    <source>
        <dbReference type="SAM" id="MobiDB-lite"/>
    </source>
</evidence>
<feature type="region of interest" description="Disordered" evidence="1">
    <location>
        <begin position="388"/>
        <end position="408"/>
    </location>
</feature>
<keyword evidence="3" id="KW-1185">Reference proteome</keyword>
<gene>
    <name evidence="2" type="ORF">P4O66_006472</name>
</gene>